<dbReference type="InterPro" id="IPR051532">
    <property type="entry name" value="Ester_Hydrolysis_Enzymes"/>
</dbReference>
<sequence>MNILKFLFVLIFSFFLVVLVMNESISSYLEQKYHLIFYPQNAILKQANSLKVKLEEIKNIIINQQNTLKDTLDNDNVILEDNNSKELNASNYLEQTNFDIVKDNNLTKNLEPIIYINPKEDGFLFIGDSLMQGVAISLNKDLKNLGIKTINLSKQNTGLSYKSYFNWANTTKTTLQKNPNIKYLVVLLGVNDPWDIKKNGIYHHFNSSSWLKIYTHRVQELISIAKKYNVKIFWYEIPPVKKEDLNKKIIILNNIYQNIVTNNDEIFIPTKTFFSYENKFSTYIKDENNKSIKIRTDDGIHFTPTGAKKMSELLMRYIKIKGEND</sequence>
<dbReference type="PANTHER" id="PTHR30383">
    <property type="entry name" value="THIOESTERASE 1/PROTEASE 1/LYSOPHOSPHOLIPASE L1"/>
    <property type="match status" value="1"/>
</dbReference>
<proteinExistence type="predicted"/>
<dbReference type="Pfam" id="PF04311">
    <property type="entry name" value="DUF459"/>
    <property type="match status" value="1"/>
</dbReference>
<dbReference type="InterPro" id="IPR007407">
    <property type="entry name" value="DUF459"/>
</dbReference>
<dbReference type="OrthoDB" id="445620at2"/>
<evidence type="ECO:0000313" key="2">
    <source>
        <dbReference type="Proteomes" id="UP000292583"/>
    </source>
</evidence>
<dbReference type="InterPro" id="IPR036514">
    <property type="entry name" value="SGNH_hydro_sf"/>
</dbReference>
<reference evidence="1 2" key="1">
    <citation type="submission" date="2018-07" db="EMBL/GenBank/DDBJ databases">
        <title>Campylobacter zealandensis sp. nov., isolated from birds and water in New Zealand.</title>
        <authorList>
            <person name="Wilkinson D.A."/>
            <person name="Biggs P.J."/>
            <person name="French N.P."/>
            <person name="Midwinter A.C."/>
        </authorList>
    </citation>
    <scope>NUCLEOTIDE SEQUENCE [LARGE SCALE GENOMIC DNA]</scope>
    <source>
        <strain evidence="1 2">B423b</strain>
    </source>
</reference>
<gene>
    <name evidence="1" type="ORF">DU473_05775</name>
</gene>
<organism evidence="1 2">
    <name type="scientific">Campylobacter novaezeelandiae</name>
    <dbReference type="NCBI Taxonomy" id="2267891"/>
    <lineage>
        <taxon>Bacteria</taxon>
        <taxon>Pseudomonadati</taxon>
        <taxon>Campylobacterota</taxon>
        <taxon>Epsilonproteobacteria</taxon>
        <taxon>Campylobacterales</taxon>
        <taxon>Campylobacteraceae</taxon>
        <taxon>Campylobacter</taxon>
    </lineage>
</organism>
<dbReference type="RefSeq" id="WP_131186691.1">
    <property type="nucleotide sequence ID" value="NZ_QPGR01000010.1"/>
</dbReference>
<dbReference type="EMBL" id="QPGR01000010">
    <property type="protein sequence ID" value="TBR80277.1"/>
    <property type="molecule type" value="Genomic_DNA"/>
</dbReference>
<dbReference type="AlphaFoldDB" id="A0A4Q9JU62"/>
<dbReference type="GO" id="GO:0004622">
    <property type="term" value="F:phosphatidylcholine lysophospholipase activity"/>
    <property type="evidence" value="ECO:0007669"/>
    <property type="project" value="TreeGrafter"/>
</dbReference>
<name>A0A4Q9JU62_9BACT</name>
<keyword evidence="2" id="KW-1185">Reference proteome</keyword>
<dbReference type="Proteomes" id="UP000292583">
    <property type="component" value="Unassembled WGS sequence"/>
</dbReference>
<dbReference type="SUPFAM" id="SSF52266">
    <property type="entry name" value="SGNH hydrolase"/>
    <property type="match status" value="1"/>
</dbReference>
<dbReference type="PANTHER" id="PTHR30383:SF24">
    <property type="entry name" value="THIOESTERASE 1_PROTEASE 1_LYSOPHOSPHOLIPASE L1"/>
    <property type="match status" value="1"/>
</dbReference>
<protein>
    <submittedName>
        <fullName evidence="1">DUF459 domain-containing protein</fullName>
    </submittedName>
</protein>
<evidence type="ECO:0000313" key="1">
    <source>
        <dbReference type="EMBL" id="TBR80277.1"/>
    </source>
</evidence>
<accession>A0A4Q9JU62</accession>
<dbReference type="Gene3D" id="3.40.50.1110">
    <property type="entry name" value="SGNH hydrolase"/>
    <property type="match status" value="1"/>
</dbReference>
<comment type="caution">
    <text evidence="1">The sequence shown here is derived from an EMBL/GenBank/DDBJ whole genome shotgun (WGS) entry which is preliminary data.</text>
</comment>